<evidence type="ECO:0000256" key="2">
    <source>
        <dbReference type="ARBA" id="ARBA00022448"/>
    </source>
</evidence>
<dbReference type="PANTHER" id="PTHR30483:SF6">
    <property type="entry name" value="PERIPLASMIC BINDING PROTEIN OF ABC TRANSPORTER FOR NATURAL AMINO ACIDS"/>
    <property type="match status" value="1"/>
</dbReference>
<evidence type="ECO:0000259" key="6">
    <source>
        <dbReference type="Pfam" id="PF13458"/>
    </source>
</evidence>
<dbReference type="InterPro" id="IPR000709">
    <property type="entry name" value="Leu_Ile_Val-bd"/>
</dbReference>
<evidence type="ECO:0000256" key="1">
    <source>
        <dbReference type="ARBA" id="ARBA00010062"/>
    </source>
</evidence>
<dbReference type="Pfam" id="PF13458">
    <property type="entry name" value="Peripla_BP_6"/>
    <property type="match status" value="1"/>
</dbReference>
<feature type="domain" description="Leucine-binding protein" evidence="6">
    <location>
        <begin position="29"/>
        <end position="352"/>
    </location>
</feature>
<dbReference type="SUPFAM" id="SSF53822">
    <property type="entry name" value="Periplasmic binding protein-like I"/>
    <property type="match status" value="1"/>
</dbReference>
<dbReference type="InterPro" id="IPR028082">
    <property type="entry name" value="Peripla_BP_I"/>
</dbReference>
<proteinExistence type="inferred from homology"/>
<dbReference type="PRINTS" id="PR00337">
    <property type="entry name" value="LEUILEVALBP"/>
</dbReference>
<dbReference type="CDD" id="cd06349">
    <property type="entry name" value="PBP1_ABC_HAAT-like"/>
    <property type="match status" value="1"/>
</dbReference>
<dbReference type="RefSeq" id="WP_347435550.1">
    <property type="nucleotide sequence ID" value="NZ_CP089291.1"/>
</dbReference>
<evidence type="ECO:0000313" key="7">
    <source>
        <dbReference type="EMBL" id="UOF88870.1"/>
    </source>
</evidence>
<gene>
    <name evidence="7" type="ORF">LSG31_13065</name>
</gene>
<dbReference type="EMBL" id="CP089291">
    <property type="protein sequence ID" value="UOF88870.1"/>
    <property type="molecule type" value="Genomic_DNA"/>
</dbReference>
<dbReference type="InterPro" id="IPR051010">
    <property type="entry name" value="BCAA_transport"/>
</dbReference>
<dbReference type="PROSITE" id="PS51257">
    <property type="entry name" value="PROKAR_LIPOPROTEIN"/>
    <property type="match status" value="1"/>
</dbReference>
<keyword evidence="8" id="KW-1185">Reference proteome</keyword>
<evidence type="ECO:0000256" key="5">
    <source>
        <dbReference type="SAM" id="SignalP"/>
    </source>
</evidence>
<keyword evidence="3 5" id="KW-0732">Signal</keyword>
<comment type="similarity">
    <text evidence="1">Belongs to the leucine-binding protein family.</text>
</comment>
<reference evidence="7" key="1">
    <citation type="submission" date="2021-12" db="EMBL/GenBank/DDBJ databases">
        <title>Alicyclobacillaceae gen. nov., sp. nov., isolated from chalcocite enrichment system.</title>
        <authorList>
            <person name="Jiang Z."/>
        </authorList>
    </citation>
    <scope>NUCLEOTIDE SEQUENCE</scope>
    <source>
        <strain evidence="7">MYW30-H2</strain>
    </source>
</reference>
<feature type="signal peptide" evidence="5">
    <location>
        <begin position="1"/>
        <end position="22"/>
    </location>
</feature>
<keyword evidence="2" id="KW-0813">Transport</keyword>
<evidence type="ECO:0000313" key="8">
    <source>
        <dbReference type="Proteomes" id="UP000830167"/>
    </source>
</evidence>
<dbReference type="PANTHER" id="PTHR30483">
    <property type="entry name" value="LEUCINE-SPECIFIC-BINDING PROTEIN"/>
    <property type="match status" value="1"/>
</dbReference>
<evidence type="ECO:0000256" key="4">
    <source>
        <dbReference type="ARBA" id="ARBA00022970"/>
    </source>
</evidence>
<keyword evidence="4" id="KW-0029">Amino-acid transport</keyword>
<dbReference type="Gene3D" id="3.40.50.2300">
    <property type="match status" value="2"/>
</dbReference>
<dbReference type="InterPro" id="IPR028081">
    <property type="entry name" value="Leu-bd"/>
</dbReference>
<evidence type="ECO:0000256" key="3">
    <source>
        <dbReference type="ARBA" id="ARBA00022729"/>
    </source>
</evidence>
<feature type="chain" id="PRO_5046682201" evidence="5">
    <location>
        <begin position="23"/>
        <end position="377"/>
    </location>
</feature>
<organism evidence="7 8">
    <name type="scientific">Fodinisporobacter ferrooxydans</name>
    <dbReference type="NCBI Taxonomy" id="2901836"/>
    <lineage>
        <taxon>Bacteria</taxon>
        <taxon>Bacillati</taxon>
        <taxon>Bacillota</taxon>
        <taxon>Bacilli</taxon>
        <taxon>Bacillales</taxon>
        <taxon>Alicyclobacillaceae</taxon>
        <taxon>Fodinisporobacter</taxon>
    </lineage>
</organism>
<accession>A0ABY4CEB9</accession>
<protein>
    <submittedName>
        <fullName evidence="7">ABC transporter substrate-binding protein</fullName>
    </submittedName>
</protein>
<name>A0ABY4CEB9_9BACL</name>
<sequence length="377" mass="40703">MKKIIGHMFLALALSTSLILSACGKSNDTIKVVVAGPMTGSSAQFGESMKEGTQMAANEINKKGGLLGKKIELDFEDDKGDPKEAVNIAQRISTDSNVVGIIGHFTSSATMAASPIYQKAGIPEIAVASTTPKATSAGNYIFRVNVTNTAQGAGIIKWLVQEKHKKRLAIFYDNDDYGNGITNDAIKTADRIGAQIVYKGSITPGVQQDFHVMLDAAKQAKPDALVLFTLYSTGAQIVSEADKMGLHLLTVGSDAIYAPDFIRLAGKSAEGVYVATWFHPDSNYSGTRKFVTDFKKTYNKDTDSWAPYSYDALMIFADAVKKAGKIDRSAIRDTLAKTKNFKGATGVITFNKQRVPDPSSMKLLFTVVKNGKFQLVK</sequence>
<dbReference type="Proteomes" id="UP000830167">
    <property type="component" value="Chromosome"/>
</dbReference>